<dbReference type="Pfam" id="PF00201">
    <property type="entry name" value="UDPGT"/>
    <property type="match status" value="1"/>
</dbReference>
<proteinExistence type="inferred from homology"/>
<evidence type="ECO:0000313" key="10">
    <source>
        <dbReference type="Proteomes" id="UP000659654"/>
    </source>
</evidence>
<evidence type="ECO:0000256" key="7">
    <source>
        <dbReference type="SAM" id="SignalP"/>
    </source>
</evidence>
<comment type="similarity">
    <text evidence="1">Belongs to the UDP-glycosyltransferase family.</text>
</comment>
<reference evidence="8" key="2">
    <citation type="submission" date="2020-09" db="EMBL/GenBank/DDBJ databases">
        <authorList>
            <person name="Kikuchi T."/>
        </authorList>
    </citation>
    <scope>NUCLEOTIDE SEQUENCE</scope>
    <source>
        <strain evidence="8">Ka4C1</strain>
    </source>
</reference>
<evidence type="ECO:0000256" key="5">
    <source>
        <dbReference type="ARBA" id="ARBA00047475"/>
    </source>
</evidence>
<evidence type="ECO:0000256" key="6">
    <source>
        <dbReference type="SAM" id="Phobius"/>
    </source>
</evidence>
<dbReference type="GO" id="GO:0015020">
    <property type="term" value="F:glucuronosyltransferase activity"/>
    <property type="evidence" value="ECO:0007669"/>
    <property type="project" value="UniProtKB-EC"/>
</dbReference>
<keyword evidence="10" id="KW-1185">Reference proteome</keyword>
<name>A0A1I7SCI4_BURXY</name>
<dbReference type="SUPFAM" id="SSF53756">
    <property type="entry name" value="UDP-Glycosyltransferase/glycogen phosphorylase"/>
    <property type="match status" value="1"/>
</dbReference>
<sequence>MRGVLRLLLFALFAVASDGLKFLVFNPRIGRSHTMQMGKLADQLAAAGHDVVNFQPLVYPLATTGVSHKSVRTIEFKAKNVTILQTSAMTTGVWLDDMFKFQGIGTAIRALGNNYLDYCLEAISDNELMESFKKEKFDLIISEFFSACGAVLGEKLGISKSILVSGMPLQLDLTGLYGIPSTPSFVPDSIHTHGVNGFFERINSLIGFVKTSIFTENLVNLQAEALEKVETKRTFNEILASASYVWVNTDEFVDFPRPISHKYVNIGGLGMKESLKKAGKLPEEIENIYKRAKKGVVFMSFGSVAQSKFMPDANKKAILEAFSQLPEVEFIWKYENLTEELPGPIPSNVYLSNWLPQRDILLHPKTLAFITHGGMNSITEATWSGVPMICIPLFGDQARNGAMIKRKKVAEVLSKFDLNKKDVIIETVRKFINDKHYKEQAVKLAEIIRNKPISPEERVVQTAEFAAKYDVEEHLDMDGRKLSTIQFYNLDIIFAIISTAILVVVIGFFALRRAYITLSGILGFSKQKRE</sequence>
<dbReference type="Proteomes" id="UP000582659">
    <property type="component" value="Unassembled WGS sequence"/>
</dbReference>
<dbReference type="SMR" id="A0A1I7SCI4"/>
<organism evidence="9 11">
    <name type="scientific">Bursaphelenchus xylophilus</name>
    <name type="common">Pinewood nematode worm</name>
    <name type="synonym">Aphelenchoides xylophilus</name>
    <dbReference type="NCBI Taxonomy" id="6326"/>
    <lineage>
        <taxon>Eukaryota</taxon>
        <taxon>Metazoa</taxon>
        <taxon>Ecdysozoa</taxon>
        <taxon>Nematoda</taxon>
        <taxon>Chromadorea</taxon>
        <taxon>Rhabditida</taxon>
        <taxon>Tylenchina</taxon>
        <taxon>Tylenchomorpha</taxon>
        <taxon>Aphelenchoidea</taxon>
        <taxon>Aphelenchoididae</taxon>
        <taxon>Bursaphelenchus</taxon>
    </lineage>
</organism>
<evidence type="ECO:0000256" key="3">
    <source>
        <dbReference type="ARBA" id="ARBA00022676"/>
    </source>
</evidence>
<accession>A0A1I7SCI4</accession>
<dbReference type="EMBL" id="CAJFCV020000002">
    <property type="protein sequence ID" value="CAG9094046.1"/>
    <property type="molecule type" value="Genomic_DNA"/>
</dbReference>
<dbReference type="PANTHER" id="PTHR48043:SF145">
    <property type="entry name" value="FI06409P-RELATED"/>
    <property type="match status" value="1"/>
</dbReference>
<keyword evidence="6" id="KW-1133">Transmembrane helix</keyword>
<dbReference type="Proteomes" id="UP000659654">
    <property type="component" value="Unassembled WGS sequence"/>
</dbReference>
<dbReference type="WBParaSite" id="BXY_1073600.1">
    <property type="protein sequence ID" value="BXY_1073600.1"/>
    <property type="gene ID" value="BXY_1073600"/>
</dbReference>
<feature type="signal peptide" evidence="7">
    <location>
        <begin position="1"/>
        <end position="19"/>
    </location>
</feature>
<keyword evidence="3" id="KW-0328">Glycosyltransferase</keyword>
<dbReference type="EC" id="2.4.1.17" evidence="2"/>
<dbReference type="AlphaFoldDB" id="A0A1I7SCI4"/>
<evidence type="ECO:0000256" key="2">
    <source>
        <dbReference type="ARBA" id="ARBA00012544"/>
    </source>
</evidence>
<evidence type="ECO:0000313" key="9">
    <source>
        <dbReference type="Proteomes" id="UP000095284"/>
    </source>
</evidence>
<feature type="transmembrane region" description="Helical" evidence="6">
    <location>
        <begin position="492"/>
        <end position="511"/>
    </location>
</feature>
<dbReference type="eggNOG" id="KOG1192">
    <property type="taxonomic scope" value="Eukaryota"/>
</dbReference>
<keyword evidence="7" id="KW-0732">Signal</keyword>
<dbReference type="CDD" id="cd03784">
    <property type="entry name" value="GT1_Gtf-like"/>
    <property type="match status" value="1"/>
</dbReference>
<evidence type="ECO:0000256" key="4">
    <source>
        <dbReference type="ARBA" id="ARBA00022679"/>
    </source>
</evidence>
<dbReference type="EMBL" id="CAJFDI010000002">
    <property type="protein sequence ID" value="CAD5214068.1"/>
    <property type="molecule type" value="Genomic_DNA"/>
</dbReference>
<dbReference type="InterPro" id="IPR050271">
    <property type="entry name" value="UDP-glycosyltransferase"/>
</dbReference>
<evidence type="ECO:0000256" key="1">
    <source>
        <dbReference type="ARBA" id="ARBA00009995"/>
    </source>
</evidence>
<dbReference type="Gene3D" id="3.40.50.2000">
    <property type="entry name" value="Glycogen Phosphorylase B"/>
    <property type="match status" value="2"/>
</dbReference>
<reference evidence="11" key="1">
    <citation type="submission" date="2016-11" db="UniProtKB">
        <authorList>
            <consortium name="WormBaseParasite"/>
        </authorList>
    </citation>
    <scope>IDENTIFICATION</scope>
</reference>
<dbReference type="FunFam" id="3.40.50.2000:FF:000021">
    <property type="entry name" value="UDP-glucuronosyltransferase"/>
    <property type="match status" value="1"/>
</dbReference>
<evidence type="ECO:0000313" key="11">
    <source>
        <dbReference type="WBParaSite" id="BXY_1073600.1"/>
    </source>
</evidence>
<keyword evidence="4" id="KW-0808">Transferase</keyword>
<keyword evidence="6" id="KW-0812">Transmembrane</keyword>
<dbReference type="InterPro" id="IPR002213">
    <property type="entry name" value="UDP_glucos_trans"/>
</dbReference>
<comment type="catalytic activity">
    <reaction evidence="5">
        <text>glucuronate acceptor + UDP-alpha-D-glucuronate = acceptor beta-D-glucuronoside + UDP + H(+)</text>
        <dbReference type="Rhea" id="RHEA:21032"/>
        <dbReference type="ChEBI" id="CHEBI:15378"/>
        <dbReference type="ChEBI" id="CHEBI:58052"/>
        <dbReference type="ChEBI" id="CHEBI:58223"/>
        <dbReference type="ChEBI" id="CHEBI:132367"/>
        <dbReference type="ChEBI" id="CHEBI:132368"/>
        <dbReference type="EC" id="2.4.1.17"/>
    </reaction>
</comment>
<evidence type="ECO:0000313" key="8">
    <source>
        <dbReference type="EMBL" id="CAD5214068.1"/>
    </source>
</evidence>
<keyword evidence="6" id="KW-0472">Membrane</keyword>
<dbReference type="Proteomes" id="UP000095284">
    <property type="component" value="Unplaced"/>
</dbReference>
<dbReference type="PANTHER" id="PTHR48043">
    <property type="entry name" value="EG:EG0003.4 PROTEIN-RELATED"/>
    <property type="match status" value="1"/>
</dbReference>
<dbReference type="OrthoDB" id="5835829at2759"/>
<feature type="chain" id="PRO_5035399833" description="glucuronosyltransferase" evidence="7">
    <location>
        <begin position="20"/>
        <end position="530"/>
    </location>
</feature>
<gene>
    <name evidence="8" type="ORF">BXYJ_LOCUS3345</name>
</gene>
<protein>
    <recommendedName>
        <fullName evidence="2">glucuronosyltransferase</fullName>
        <ecNumber evidence="2">2.4.1.17</ecNumber>
    </recommendedName>
</protein>